<evidence type="ECO:0000313" key="3">
    <source>
        <dbReference type="Proteomes" id="UP000735302"/>
    </source>
</evidence>
<evidence type="ECO:0000259" key="1">
    <source>
        <dbReference type="Pfam" id="PF00078"/>
    </source>
</evidence>
<dbReference type="InterPro" id="IPR043128">
    <property type="entry name" value="Rev_trsase/Diguanyl_cyclase"/>
</dbReference>
<organism evidence="2 3">
    <name type="scientific">Plakobranchus ocellatus</name>
    <dbReference type="NCBI Taxonomy" id="259542"/>
    <lineage>
        <taxon>Eukaryota</taxon>
        <taxon>Metazoa</taxon>
        <taxon>Spiralia</taxon>
        <taxon>Lophotrochozoa</taxon>
        <taxon>Mollusca</taxon>
        <taxon>Gastropoda</taxon>
        <taxon>Heterobranchia</taxon>
        <taxon>Euthyneura</taxon>
        <taxon>Panpulmonata</taxon>
        <taxon>Sacoglossa</taxon>
        <taxon>Placobranchoidea</taxon>
        <taxon>Plakobranchidae</taxon>
        <taxon>Plakobranchus</taxon>
    </lineage>
</organism>
<name>A0AAV4C7C1_9GAST</name>
<dbReference type="PANTHER" id="PTHR37984">
    <property type="entry name" value="PROTEIN CBG26694"/>
    <property type="match status" value="1"/>
</dbReference>
<protein>
    <submittedName>
        <fullName evidence="2">Pol polyprotein</fullName>
    </submittedName>
</protein>
<dbReference type="PANTHER" id="PTHR37984:SF11">
    <property type="entry name" value="INTEGRASE CATALYTIC DOMAIN-CONTAINING PROTEIN"/>
    <property type="match status" value="1"/>
</dbReference>
<dbReference type="Pfam" id="PF00078">
    <property type="entry name" value="RVT_1"/>
    <property type="match status" value="1"/>
</dbReference>
<evidence type="ECO:0000313" key="2">
    <source>
        <dbReference type="EMBL" id="GFO26908.1"/>
    </source>
</evidence>
<dbReference type="AlphaFoldDB" id="A0AAV4C7C1"/>
<proteinExistence type="predicted"/>
<dbReference type="SUPFAM" id="SSF56672">
    <property type="entry name" value="DNA/RNA polymerases"/>
    <property type="match status" value="1"/>
</dbReference>
<dbReference type="InterPro" id="IPR050951">
    <property type="entry name" value="Retrovirus_Pol_polyprotein"/>
</dbReference>
<dbReference type="Proteomes" id="UP000735302">
    <property type="component" value="Unassembled WGS sequence"/>
</dbReference>
<sequence length="105" mass="12092">MIRVNAAPEIFQHSLDEALRDIPGITHFFDDIIVHGKSKREHDQSLTKTLKRLHQRDAKLNKYKCLFGVNQVTFLGHTFGEHGISPEPQKVKAITNTLQQLQYRS</sequence>
<dbReference type="InterPro" id="IPR043502">
    <property type="entry name" value="DNA/RNA_pol_sf"/>
</dbReference>
<dbReference type="InterPro" id="IPR000477">
    <property type="entry name" value="RT_dom"/>
</dbReference>
<feature type="domain" description="Reverse transcriptase" evidence="1">
    <location>
        <begin position="6"/>
        <end position="79"/>
    </location>
</feature>
<comment type="caution">
    <text evidence="2">The sequence shown here is derived from an EMBL/GenBank/DDBJ whole genome shotgun (WGS) entry which is preliminary data.</text>
</comment>
<dbReference type="FunFam" id="3.30.70.270:FF:000003">
    <property type="entry name" value="Transposon Ty3-G Gag-Pol polyprotein"/>
    <property type="match status" value="1"/>
</dbReference>
<gene>
    <name evidence="2" type="ORF">PoB_005341300</name>
</gene>
<accession>A0AAV4C7C1</accession>
<reference evidence="2 3" key="1">
    <citation type="journal article" date="2021" name="Elife">
        <title>Chloroplast acquisition without the gene transfer in kleptoplastic sea slugs, Plakobranchus ocellatus.</title>
        <authorList>
            <person name="Maeda T."/>
            <person name="Takahashi S."/>
            <person name="Yoshida T."/>
            <person name="Shimamura S."/>
            <person name="Takaki Y."/>
            <person name="Nagai Y."/>
            <person name="Toyoda A."/>
            <person name="Suzuki Y."/>
            <person name="Arimoto A."/>
            <person name="Ishii H."/>
            <person name="Satoh N."/>
            <person name="Nishiyama T."/>
            <person name="Hasebe M."/>
            <person name="Maruyama T."/>
            <person name="Minagawa J."/>
            <person name="Obokata J."/>
            <person name="Shigenobu S."/>
        </authorList>
    </citation>
    <scope>NUCLEOTIDE SEQUENCE [LARGE SCALE GENOMIC DNA]</scope>
</reference>
<keyword evidence="3" id="KW-1185">Reference proteome</keyword>
<dbReference type="EMBL" id="BLXT01005873">
    <property type="protein sequence ID" value="GFO26908.1"/>
    <property type="molecule type" value="Genomic_DNA"/>
</dbReference>
<dbReference type="Gene3D" id="3.30.70.270">
    <property type="match status" value="1"/>
</dbReference>